<gene>
    <name evidence="9" type="ORF">IQ266_22660</name>
</gene>
<protein>
    <submittedName>
        <fullName evidence="9">Type II toxin-antitoxin system VapC family toxin</fullName>
    </submittedName>
</protein>
<dbReference type="PANTHER" id="PTHR33653">
    <property type="entry name" value="RIBONUCLEASE VAPC2"/>
    <property type="match status" value="1"/>
</dbReference>
<dbReference type="Pfam" id="PF01850">
    <property type="entry name" value="PIN"/>
    <property type="match status" value="1"/>
</dbReference>
<dbReference type="AlphaFoldDB" id="A0A928VTY5"/>
<name>A0A928VTY5_9CYAN</name>
<evidence type="ECO:0000256" key="7">
    <source>
        <dbReference type="ARBA" id="ARBA00038093"/>
    </source>
</evidence>
<keyword evidence="4" id="KW-0479">Metal-binding</keyword>
<dbReference type="Proteomes" id="UP000625316">
    <property type="component" value="Unassembled WGS sequence"/>
</dbReference>
<evidence type="ECO:0000256" key="1">
    <source>
        <dbReference type="ARBA" id="ARBA00001946"/>
    </source>
</evidence>
<sequence>MRYLIDTNILSEPLKPQPNLLVVGHLRQHSDEIAIAATTWHEIRYGCELLPVSKRRDGIETYLKHIQATLPILPYDHVAAAWQATERARLKNQPPAFQDSQIAAVAAVNQLILVTNNVADFVNFHGLTIANWFEAE</sequence>
<evidence type="ECO:0000313" key="9">
    <source>
        <dbReference type="EMBL" id="MBE9032545.1"/>
    </source>
</evidence>
<proteinExistence type="inferred from homology"/>
<dbReference type="InterPro" id="IPR029060">
    <property type="entry name" value="PIN-like_dom_sf"/>
</dbReference>
<reference evidence="9" key="1">
    <citation type="submission" date="2020-10" db="EMBL/GenBank/DDBJ databases">
        <authorList>
            <person name="Castelo-Branco R."/>
            <person name="Eusebio N."/>
            <person name="Adriana R."/>
            <person name="Vieira A."/>
            <person name="Brugerolle De Fraissinette N."/>
            <person name="Rezende De Castro R."/>
            <person name="Schneider M.P."/>
            <person name="Vasconcelos V."/>
            <person name="Leao P.N."/>
        </authorList>
    </citation>
    <scope>NUCLEOTIDE SEQUENCE</scope>
    <source>
        <strain evidence="9">LEGE 11480</strain>
    </source>
</reference>
<dbReference type="PANTHER" id="PTHR33653:SF1">
    <property type="entry name" value="RIBONUCLEASE VAPC2"/>
    <property type="match status" value="1"/>
</dbReference>
<comment type="cofactor">
    <cofactor evidence="1">
        <name>Mg(2+)</name>
        <dbReference type="ChEBI" id="CHEBI:18420"/>
    </cofactor>
</comment>
<dbReference type="GO" id="GO:0016787">
    <property type="term" value="F:hydrolase activity"/>
    <property type="evidence" value="ECO:0007669"/>
    <property type="project" value="UniProtKB-KW"/>
</dbReference>
<evidence type="ECO:0000256" key="5">
    <source>
        <dbReference type="ARBA" id="ARBA00022801"/>
    </source>
</evidence>
<evidence type="ECO:0000313" key="10">
    <source>
        <dbReference type="Proteomes" id="UP000625316"/>
    </source>
</evidence>
<evidence type="ECO:0000259" key="8">
    <source>
        <dbReference type="Pfam" id="PF01850"/>
    </source>
</evidence>
<evidence type="ECO:0000256" key="2">
    <source>
        <dbReference type="ARBA" id="ARBA00022649"/>
    </source>
</evidence>
<comment type="caution">
    <text evidence="9">The sequence shown here is derived from an EMBL/GenBank/DDBJ whole genome shotgun (WGS) entry which is preliminary data.</text>
</comment>
<evidence type="ECO:0000256" key="4">
    <source>
        <dbReference type="ARBA" id="ARBA00022723"/>
    </source>
</evidence>
<dbReference type="InterPro" id="IPR002716">
    <property type="entry name" value="PIN_dom"/>
</dbReference>
<organism evidence="9 10">
    <name type="scientific">Romeriopsis navalis LEGE 11480</name>
    <dbReference type="NCBI Taxonomy" id="2777977"/>
    <lineage>
        <taxon>Bacteria</taxon>
        <taxon>Bacillati</taxon>
        <taxon>Cyanobacteriota</taxon>
        <taxon>Cyanophyceae</taxon>
        <taxon>Leptolyngbyales</taxon>
        <taxon>Leptolyngbyaceae</taxon>
        <taxon>Romeriopsis</taxon>
        <taxon>Romeriopsis navalis</taxon>
    </lineage>
</organism>
<keyword evidence="5" id="KW-0378">Hydrolase</keyword>
<evidence type="ECO:0000256" key="6">
    <source>
        <dbReference type="ARBA" id="ARBA00022842"/>
    </source>
</evidence>
<keyword evidence="10" id="KW-1185">Reference proteome</keyword>
<dbReference type="GO" id="GO:0004518">
    <property type="term" value="F:nuclease activity"/>
    <property type="evidence" value="ECO:0007669"/>
    <property type="project" value="UniProtKB-KW"/>
</dbReference>
<dbReference type="GO" id="GO:0046872">
    <property type="term" value="F:metal ion binding"/>
    <property type="evidence" value="ECO:0007669"/>
    <property type="project" value="UniProtKB-KW"/>
</dbReference>
<comment type="similarity">
    <text evidence="7">Belongs to the PINc/VapC protein family.</text>
</comment>
<keyword evidence="3" id="KW-0540">Nuclease</keyword>
<dbReference type="InterPro" id="IPR050556">
    <property type="entry name" value="Type_II_TA_system_RNase"/>
</dbReference>
<keyword evidence="6" id="KW-0460">Magnesium</keyword>
<accession>A0A928VTY5</accession>
<feature type="domain" description="PIN" evidence="8">
    <location>
        <begin position="3"/>
        <end position="117"/>
    </location>
</feature>
<dbReference type="CDD" id="cd18747">
    <property type="entry name" value="PIN_VapC4-5_FitB-like"/>
    <property type="match status" value="1"/>
</dbReference>
<dbReference type="EMBL" id="JADEXQ010000110">
    <property type="protein sequence ID" value="MBE9032545.1"/>
    <property type="molecule type" value="Genomic_DNA"/>
</dbReference>
<dbReference type="Gene3D" id="3.40.50.1010">
    <property type="entry name" value="5'-nuclease"/>
    <property type="match status" value="1"/>
</dbReference>
<keyword evidence="2" id="KW-1277">Toxin-antitoxin system</keyword>
<evidence type="ECO:0000256" key="3">
    <source>
        <dbReference type="ARBA" id="ARBA00022722"/>
    </source>
</evidence>
<dbReference type="SUPFAM" id="SSF88723">
    <property type="entry name" value="PIN domain-like"/>
    <property type="match status" value="1"/>
</dbReference>